<accession>A0ABR5SHD3</accession>
<feature type="domain" description="Radical SAM core" evidence="6">
    <location>
        <begin position="87"/>
        <end position="306"/>
    </location>
</feature>
<dbReference type="SFLD" id="SFLDS00029">
    <property type="entry name" value="Radical_SAM"/>
    <property type="match status" value="1"/>
</dbReference>
<evidence type="ECO:0000256" key="1">
    <source>
        <dbReference type="ARBA" id="ARBA00001966"/>
    </source>
</evidence>
<dbReference type="Pfam" id="PF04055">
    <property type="entry name" value="Radical_SAM"/>
    <property type="match status" value="1"/>
</dbReference>
<dbReference type="Proteomes" id="UP000060487">
    <property type="component" value="Unassembled WGS sequence"/>
</dbReference>
<dbReference type="Pfam" id="PF13186">
    <property type="entry name" value="SPASM"/>
    <property type="match status" value="1"/>
</dbReference>
<dbReference type="SUPFAM" id="SSF102114">
    <property type="entry name" value="Radical SAM enzymes"/>
    <property type="match status" value="1"/>
</dbReference>
<dbReference type="InterPro" id="IPR007197">
    <property type="entry name" value="rSAM"/>
</dbReference>
<keyword evidence="3" id="KW-0479">Metal-binding</keyword>
<name>A0ABR5SHD3_9BACT</name>
<dbReference type="PANTHER" id="PTHR11228:SF7">
    <property type="entry name" value="PQQA PEPTIDE CYCLASE"/>
    <property type="match status" value="1"/>
</dbReference>
<dbReference type="CDD" id="cd01335">
    <property type="entry name" value="Radical_SAM"/>
    <property type="match status" value="1"/>
</dbReference>
<organism evidence="7 8">
    <name type="scientific">Candidatus Magnetominusculus xianensis</name>
    <dbReference type="NCBI Taxonomy" id="1748249"/>
    <lineage>
        <taxon>Bacteria</taxon>
        <taxon>Pseudomonadati</taxon>
        <taxon>Nitrospirota</taxon>
        <taxon>Nitrospiria</taxon>
        <taxon>Nitrospirales</taxon>
        <taxon>Nitrospiraceae</taxon>
        <taxon>Candidatus Magnetominusculus</taxon>
    </lineage>
</organism>
<keyword evidence="2" id="KW-0949">S-adenosyl-L-methionine</keyword>
<dbReference type="InterPro" id="IPR050377">
    <property type="entry name" value="Radical_SAM_PqqE_MftC-like"/>
</dbReference>
<dbReference type="Gene3D" id="3.20.20.70">
    <property type="entry name" value="Aldolase class I"/>
    <property type="match status" value="2"/>
</dbReference>
<keyword evidence="5" id="KW-0411">Iron-sulfur</keyword>
<evidence type="ECO:0000256" key="3">
    <source>
        <dbReference type="ARBA" id="ARBA00022723"/>
    </source>
</evidence>
<evidence type="ECO:0000256" key="4">
    <source>
        <dbReference type="ARBA" id="ARBA00023004"/>
    </source>
</evidence>
<protein>
    <submittedName>
        <fullName evidence="7">Radical SAM protein</fullName>
    </submittedName>
</protein>
<comment type="cofactor">
    <cofactor evidence="1">
        <name>[4Fe-4S] cluster</name>
        <dbReference type="ChEBI" id="CHEBI:49883"/>
    </cofactor>
</comment>
<keyword evidence="8" id="KW-1185">Reference proteome</keyword>
<proteinExistence type="predicted"/>
<comment type="caution">
    <text evidence="7">The sequence shown here is derived from an EMBL/GenBank/DDBJ whole genome shotgun (WGS) entry which is preliminary data.</text>
</comment>
<sequence>MYRYCGPLFDGFYVAIVSDGRVVCSCRDAWNVLTLGKVPNSSLYDIWHGEAAKHIRNMFRENTPPDTCLNCPFIVSTYDKSKLYNTINTPYMVFLETNATCNLRCKRCDRKKILEDRETPHMSLETYKAVIDDLNTLEYFKALILHNYGEPFLHKDIYDMLLYTRANAPFINVYISTNGMLIDTREKQKIVAATVDQIVFSIDGSSEDSYIQYREGGNFQKAFNNMAALADEKRQASSDIDIVWRYLLFKWNDSDEEMQRAIELSEKTGVLLYWHITSNPPGAQSAKYTIDDKINTPKIESRLWLEPPFGVLNLKRNNCNPDKWERIAARGLSDYFARYQTRHQNRLQTISQGASSELSTEKNTQAGGFARKYITMLASFLKR</sequence>
<evidence type="ECO:0000259" key="6">
    <source>
        <dbReference type="PROSITE" id="PS51918"/>
    </source>
</evidence>
<dbReference type="InterPro" id="IPR023885">
    <property type="entry name" value="4Fe4S-binding_SPASM_dom"/>
</dbReference>
<dbReference type="InterPro" id="IPR013785">
    <property type="entry name" value="Aldolase_TIM"/>
</dbReference>
<evidence type="ECO:0000256" key="5">
    <source>
        <dbReference type="ARBA" id="ARBA00023014"/>
    </source>
</evidence>
<keyword evidence="4" id="KW-0408">Iron</keyword>
<dbReference type="EMBL" id="LNQR01000032">
    <property type="protein sequence ID" value="KWT91086.1"/>
    <property type="molecule type" value="Genomic_DNA"/>
</dbReference>
<dbReference type="PANTHER" id="PTHR11228">
    <property type="entry name" value="RADICAL SAM DOMAIN PROTEIN"/>
    <property type="match status" value="1"/>
</dbReference>
<evidence type="ECO:0000313" key="7">
    <source>
        <dbReference type="EMBL" id="KWT91086.1"/>
    </source>
</evidence>
<dbReference type="PROSITE" id="PS51918">
    <property type="entry name" value="RADICAL_SAM"/>
    <property type="match status" value="1"/>
</dbReference>
<reference evidence="7 8" key="1">
    <citation type="submission" date="2015-11" db="EMBL/GenBank/DDBJ databases">
        <authorList>
            <person name="Lin W."/>
        </authorList>
    </citation>
    <scope>NUCLEOTIDE SEQUENCE [LARGE SCALE GENOMIC DNA]</scope>
    <source>
        <strain evidence="7 8">HCH-1</strain>
    </source>
</reference>
<evidence type="ECO:0000313" key="8">
    <source>
        <dbReference type="Proteomes" id="UP000060487"/>
    </source>
</evidence>
<evidence type="ECO:0000256" key="2">
    <source>
        <dbReference type="ARBA" id="ARBA00022691"/>
    </source>
</evidence>
<gene>
    <name evidence="7" type="ORF">ASN18_0910</name>
</gene>
<dbReference type="SFLD" id="SFLDG01067">
    <property type="entry name" value="SPASM/twitch_domain_containing"/>
    <property type="match status" value="1"/>
</dbReference>
<dbReference type="InterPro" id="IPR058240">
    <property type="entry name" value="rSAM_sf"/>
</dbReference>